<keyword evidence="1" id="KW-0472">Membrane</keyword>
<accession>A0A2P9D3Y8</accession>
<dbReference type="VEuPathDB" id="PlasmoDB:PRG01_0302800"/>
<dbReference type="EMBL" id="LT969566">
    <property type="protein sequence ID" value="SOV75764.1"/>
    <property type="molecule type" value="Genomic_DNA"/>
</dbReference>
<protein>
    <submittedName>
        <fullName evidence="2">Rifin PIR protein, putative</fullName>
    </submittedName>
</protein>
<gene>
    <name evidence="2" type="ORF">PRG01_0302800</name>
</gene>
<dbReference type="AlphaFoldDB" id="A0A2P9D3Y8"/>
<organism evidence="2 3">
    <name type="scientific">Plasmodium reichenowi</name>
    <dbReference type="NCBI Taxonomy" id="5854"/>
    <lineage>
        <taxon>Eukaryota</taxon>
        <taxon>Sar</taxon>
        <taxon>Alveolata</taxon>
        <taxon>Apicomplexa</taxon>
        <taxon>Aconoidasida</taxon>
        <taxon>Haemosporida</taxon>
        <taxon>Plasmodiidae</taxon>
        <taxon>Plasmodium</taxon>
        <taxon>Plasmodium (Laverania)</taxon>
    </lineage>
</organism>
<evidence type="ECO:0000256" key="1">
    <source>
        <dbReference type="SAM" id="Phobius"/>
    </source>
</evidence>
<keyword evidence="1" id="KW-1133">Transmembrane helix</keyword>
<evidence type="ECO:0000313" key="2">
    <source>
        <dbReference type="EMBL" id="SOV75764.1"/>
    </source>
</evidence>
<proteinExistence type="predicted"/>
<reference evidence="2 3" key="1">
    <citation type="submission" date="2016-09" db="EMBL/GenBank/DDBJ databases">
        <authorList>
            <consortium name="Pathogen Informatics"/>
        </authorList>
    </citation>
    <scope>NUCLEOTIDE SEQUENCE [LARGE SCALE GENOMIC DNA]</scope>
</reference>
<name>A0A2P9D3Y8_PLARE</name>
<sequence>MKAYYINILMFSLPLIILVYNQRNHYITTHAHTNRSLCECYLYMPNYYNDPQMKSVMKNFNKQTQQRFHEYDERLQEKRKQCKERCDKEIQKIILKDKLEKQMAQQLTTLNPNITTEDIPTCICEKSLADKVEKVCLRCGYGLGSVAPSVGLFGALAINQYTNYVAAKVLEESIKKGIEVGLNSIAKILKQIWTDSFSVPKFNVIEILSSGYFTENMTFFDISNYINTTMYAKLNTDNYAVYSWGVQYITMQPTLFTKKYPTEVAAVTDAVIKGKTQALNAAAPATNSLTTAIIASVIAIVVIVLIMMIIYLILRYRRKKKMKKKLQYIKLLEE</sequence>
<dbReference type="NCBIfam" id="TIGR01477">
    <property type="entry name" value="RIFIN"/>
    <property type="match status" value="1"/>
</dbReference>
<dbReference type="Proteomes" id="UP000240500">
    <property type="component" value="Chromosome 3"/>
</dbReference>
<dbReference type="InterPro" id="IPR006373">
    <property type="entry name" value="VSA_Rifin"/>
</dbReference>
<feature type="transmembrane region" description="Helical" evidence="1">
    <location>
        <begin position="292"/>
        <end position="314"/>
    </location>
</feature>
<evidence type="ECO:0000313" key="3">
    <source>
        <dbReference type="Proteomes" id="UP000240500"/>
    </source>
</evidence>
<dbReference type="Pfam" id="PF02009">
    <property type="entry name" value="RIFIN"/>
    <property type="match status" value="1"/>
</dbReference>
<keyword evidence="1" id="KW-0812">Transmembrane</keyword>